<dbReference type="PROSITE" id="PS52015">
    <property type="entry name" value="TONB_CTD"/>
    <property type="match status" value="1"/>
</dbReference>
<sequence length="348" mass="37749" precursor="true">MYRTIRFVALLATVSLAAPSLANAQISGAQIAPLEPIDIPTIARDVSTYYPDRAQRMQIGGQAVLDCQANGDRTISDCKLVSEYPQGWDFGAAALKIAKAQLAPWSGETGGRVTVPVHFEPTGASTVPRRPAPVTRGPARRLAGEPSVPASRTKPGETIVSEPFAFNRTAVLTNEVVGKTWRVKDLRIPAGSLGFYAGSFGENASRQVPTWCFIYPSSKGRMKRNCLMLYDNATVVVPGAINIYGFSSFSVPVLGPTDYASTPAFEEKPIDIPGDLRLDYRFRRWGKNWVEVEVWANGEMADFQTEPKGADGRALLKTLSGNYWLSQPADDPKTAIAERASSFAPPPP</sequence>
<dbReference type="HOGENOM" id="CLU_843823_0_0_5"/>
<evidence type="ECO:0000256" key="1">
    <source>
        <dbReference type="SAM" id="MobiDB-lite"/>
    </source>
</evidence>
<dbReference type="EMBL" id="CP000927">
    <property type="protein sequence ID" value="ABZ73401.1"/>
    <property type="molecule type" value="Genomic_DNA"/>
</dbReference>
<dbReference type="KEGG" id="cak:Caul_4280"/>
<organism evidence="4">
    <name type="scientific">Caulobacter sp. (strain K31)</name>
    <dbReference type="NCBI Taxonomy" id="366602"/>
    <lineage>
        <taxon>Bacteria</taxon>
        <taxon>Pseudomonadati</taxon>
        <taxon>Pseudomonadota</taxon>
        <taxon>Alphaproteobacteria</taxon>
        <taxon>Caulobacterales</taxon>
        <taxon>Caulobacteraceae</taxon>
        <taxon>Caulobacter</taxon>
    </lineage>
</organism>
<dbReference type="STRING" id="366602.Caul_4280"/>
<dbReference type="Pfam" id="PF03544">
    <property type="entry name" value="TonB_C"/>
    <property type="match status" value="1"/>
</dbReference>
<feature type="chain" id="PRO_5002755703" evidence="2">
    <location>
        <begin position="25"/>
        <end position="348"/>
    </location>
</feature>
<dbReference type="GO" id="GO:0055085">
    <property type="term" value="P:transmembrane transport"/>
    <property type="evidence" value="ECO:0007669"/>
    <property type="project" value="InterPro"/>
</dbReference>
<dbReference type="AlphaFoldDB" id="B0SZ72"/>
<feature type="domain" description="TonB C-terminal" evidence="3">
    <location>
        <begin position="35"/>
        <end position="128"/>
    </location>
</feature>
<feature type="signal peptide" evidence="2">
    <location>
        <begin position="1"/>
        <end position="24"/>
    </location>
</feature>
<accession>B0SZ72</accession>
<gene>
    <name evidence="4" type="ordered locus">Caul_4280</name>
</gene>
<keyword evidence="2" id="KW-0732">Signal</keyword>
<proteinExistence type="predicted"/>
<evidence type="ECO:0000256" key="2">
    <source>
        <dbReference type="SAM" id="SignalP"/>
    </source>
</evidence>
<evidence type="ECO:0000313" key="4">
    <source>
        <dbReference type="EMBL" id="ABZ73401.1"/>
    </source>
</evidence>
<dbReference type="OrthoDB" id="7191879at2"/>
<evidence type="ECO:0000259" key="3">
    <source>
        <dbReference type="PROSITE" id="PS52015"/>
    </source>
</evidence>
<dbReference type="InterPro" id="IPR037682">
    <property type="entry name" value="TonB_C"/>
</dbReference>
<reference evidence="4" key="1">
    <citation type="submission" date="2008-01" db="EMBL/GenBank/DDBJ databases">
        <title>Complete sequence of chromosome of Caulobacter sp. K31.</title>
        <authorList>
            <consortium name="US DOE Joint Genome Institute"/>
            <person name="Copeland A."/>
            <person name="Lucas S."/>
            <person name="Lapidus A."/>
            <person name="Barry K."/>
            <person name="Glavina del Rio T."/>
            <person name="Dalin E."/>
            <person name="Tice H."/>
            <person name="Pitluck S."/>
            <person name="Bruce D."/>
            <person name="Goodwin L."/>
            <person name="Thompson L.S."/>
            <person name="Brettin T."/>
            <person name="Detter J.C."/>
            <person name="Han C."/>
            <person name="Schmutz J."/>
            <person name="Larimer F."/>
            <person name="Land M."/>
            <person name="Hauser L."/>
            <person name="Kyrpides N."/>
            <person name="Kim E."/>
            <person name="Stephens C."/>
            <person name="Richardson P."/>
        </authorList>
    </citation>
    <scope>NUCLEOTIDE SEQUENCE [LARGE SCALE GENOMIC DNA]</scope>
    <source>
        <strain evidence="4">K31</strain>
    </source>
</reference>
<name>B0SZ72_CAUSK</name>
<protein>
    <submittedName>
        <fullName evidence="4">TonB family protein</fullName>
    </submittedName>
</protein>
<feature type="region of interest" description="Disordered" evidence="1">
    <location>
        <begin position="119"/>
        <end position="154"/>
    </location>
</feature>